<keyword evidence="3 5" id="KW-0540">Nuclease</keyword>
<dbReference type="STRING" id="269670.SAMN02982927_00561"/>
<dbReference type="AlphaFoldDB" id="A0A1I2P0A1"/>
<dbReference type="Pfam" id="PF03652">
    <property type="entry name" value="RuvX"/>
    <property type="match status" value="1"/>
</dbReference>
<keyword evidence="8" id="KW-1185">Reference proteome</keyword>
<evidence type="ECO:0000313" key="8">
    <source>
        <dbReference type="Proteomes" id="UP000198752"/>
    </source>
</evidence>
<evidence type="ECO:0000256" key="2">
    <source>
        <dbReference type="ARBA" id="ARBA00022517"/>
    </source>
</evidence>
<dbReference type="InterPro" id="IPR006641">
    <property type="entry name" value="YqgF/RNaseH-like_dom"/>
</dbReference>
<evidence type="ECO:0000256" key="1">
    <source>
        <dbReference type="ARBA" id="ARBA00022490"/>
    </source>
</evidence>
<dbReference type="InterPro" id="IPR037027">
    <property type="entry name" value="YqgF/RNaseH-like_dom_sf"/>
</dbReference>
<dbReference type="SUPFAM" id="SSF53098">
    <property type="entry name" value="Ribonuclease H-like"/>
    <property type="match status" value="1"/>
</dbReference>
<keyword evidence="1 5" id="KW-0963">Cytoplasm</keyword>
<dbReference type="SMART" id="SM00732">
    <property type="entry name" value="YqgFc"/>
    <property type="match status" value="1"/>
</dbReference>
<comment type="similarity">
    <text evidence="5">Belongs to the YqgF HJR family.</text>
</comment>
<proteinExistence type="inferred from homology"/>
<dbReference type="Proteomes" id="UP000198752">
    <property type="component" value="Unassembled WGS sequence"/>
</dbReference>
<dbReference type="GO" id="GO:0005829">
    <property type="term" value="C:cytosol"/>
    <property type="evidence" value="ECO:0007669"/>
    <property type="project" value="TreeGrafter"/>
</dbReference>
<dbReference type="HAMAP" id="MF_00651">
    <property type="entry name" value="Nuclease_YqgF"/>
    <property type="match status" value="1"/>
</dbReference>
<dbReference type="EMBL" id="FOOY01000004">
    <property type="protein sequence ID" value="SFG07287.1"/>
    <property type="molecule type" value="Genomic_DNA"/>
</dbReference>
<keyword evidence="2 5" id="KW-0690">Ribosome biogenesis</keyword>
<comment type="subcellular location">
    <subcellularLocation>
        <location evidence="5">Cytoplasm</location>
    </subcellularLocation>
</comment>
<evidence type="ECO:0000256" key="5">
    <source>
        <dbReference type="HAMAP-Rule" id="MF_00651"/>
    </source>
</evidence>
<evidence type="ECO:0000256" key="3">
    <source>
        <dbReference type="ARBA" id="ARBA00022722"/>
    </source>
</evidence>
<gene>
    <name evidence="7" type="ORF">SAMN02982927_00561</name>
</gene>
<dbReference type="CDD" id="cd16964">
    <property type="entry name" value="YqgF"/>
    <property type="match status" value="1"/>
</dbReference>
<name>A0A1I2P0A1_9BACL</name>
<accession>A0A1I2P0A1</accession>
<dbReference type="GO" id="GO:0000967">
    <property type="term" value="P:rRNA 5'-end processing"/>
    <property type="evidence" value="ECO:0007669"/>
    <property type="project" value="UniProtKB-UniRule"/>
</dbReference>
<sequence length="145" mass="16500">MRIMGLDFGSVTCGVAISDPLGLTAQGIETVRYVEHKKNLLFDRIGELIEHYEIESVVVGLPKDLIGTESERALASRGFAKSVRRKFKIPVELWDERLTTMAAERILIEADVSRKKRKQVIDKEAAVLILQSFLDKKRMEQKKDE</sequence>
<evidence type="ECO:0000259" key="6">
    <source>
        <dbReference type="SMART" id="SM00732"/>
    </source>
</evidence>
<dbReference type="GO" id="GO:0004518">
    <property type="term" value="F:nuclease activity"/>
    <property type="evidence" value="ECO:0007669"/>
    <property type="project" value="UniProtKB-KW"/>
</dbReference>
<dbReference type="NCBIfam" id="TIGR00250">
    <property type="entry name" value="RNAse_H_YqgF"/>
    <property type="match status" value="1"/>
</dbReference>
<dbReference type="RefSeq" id="WP_093669873.1">
    <property type="nucleotide sequence ID" value="NZ_FOOY01000004.1"/>
</dbReference>
<dbReference type="OrthoDB" id="9796140at2"/>
<organism evidence="7 8">
    <name type="scientific">Sporolactobacillus nakayamae</name>
    <dbReference type="NCBI Taxonomy" id="269670"/>
    <lineage>
        <taxon>Bacteria</taxon>
        <taxon>Bacillati</taxon>
        <taxon>Bacillota</taxon>
        <taxon>Bacilli</taxon>
        <taxon>Bacillales</taxon>
        <taxon>Sporolactobacillaceae</taxon>
        <taxon>Sporolactobacillus</taxon>
    </lineage>
</organism>
<comment type="function">
    <text evidence="5">Could be a nuclease involved in processing of the 5'-end of pre-16S rRNA.</text>
</comment>
<dbReference type="EC" id="3.1.-.-" evidence="5"/>
<dbReference type="Gene3D" id="3.30.420.140">
    <property type="entry name" value="YqgF/RNase H-like domain"/>
    <property type="match status" value="1"/>
</dbReference>
<evidence type="ECO:0000313" key="7">
    <source>
        <dbReference type="EMBL" id="SFG07287.1"/>
    </source>
</evidence>
<reference evidence="8" key="1">
    <citation type="submission" date="2016-10" db="EMBL/GenBank/DDBJ databases">
        <authorList>
            <person name="Varghese N."/>
            <person name="Submissions S."/>
        </authorList>
    </citation>
    <scope>NUCLEOTIDE SEQUENCE [LARGE SCALE GENOMIC DNA]</scope>
    <source>
        <strain evidence="8">ATCC 700379</strain>
    </source>
</reference>
<dbReference type="PANTHER" id="PTHR33317">
    <property type="entry name" value="POLYNUCLEOTIDYL TRANSFERASE, RIBONUCLEASE H-LIKE SUPERFAMILY PROTEIN"/>
    <property type="match status" value="1"/>
</dbReference>
<protein>
    <recommendedName>
        <fullName evidence="5">Putative pre-16S rRNA nuclease</fullName>
        <ecNumber evidence="5">3.1.-.-</ecNumber>
    </recommendedName>
</protein>
<feature type="domain" description="YqgF/RNase H-like" evidence="6">
    <location>
        <begin position="1"/>
        <end position="103"/>
    </location>
</feature>
<dbReference type="InterPro" id="IPR012337">
    <property type="entry name" value="RNaseH-like_sf"/>
</dbReference>
<dbReference type="PANTHER" id="PTHR33317:SF4">
    <property type="entry name" value="POLYNUCLEOTIDYL TRANSFERASE, RIBONUCLEASE H-LIKE SUPERFAMILY PROTEIN"/>
    <property type="match status" value="1"/>
</dbReference>
<dbReference type="GO" id="GO:0016788">
    <property type="term" value="F:hydrolase activity, acting on ester bonds"/>
    <property type="evidence" value="ECO:0007669"/>
    <property type="project" value="UniProtKB-UniRule"/>
</dbReference>
<dbReference type="InterPro" id="IPR005227">
    <property type="entry name" value="YqgF"/>
</dbReference>
<keyword evidence="4 5" id="KW-0378">Hydrolase</keyword>
<evidence type="ECO:0000256" key="4">
    <source>
        <dbReference type="ARBA" id="ARBA00022801"/>
    </source>
</evidence>